<protein>
    <submittedName>
        <fullName evidence="2">Uncharacterized protein</fullName>
    </submittedName>
</protein>
<proteinExistence type="predicted"/>
<organism evidence="2 3">
    <name type="scientific">Mollisia scopiformis</name>
    <name type="common">Conifer needle endophyte fungus</name>
    <name type="synonym">Phialocephala scopiformis</name>
    <dbReference type="NCBI Taxonomy" id="149040"/>
    <lineage>
        <taxon>Eukaryota</taxon>
        <taxon>Fungi</taxon>
        <taxon>Dikarya</taxon>
        <taxon>Ascomycota</taxon>
        <taxon>Pezizomycotina</taxon>
        <taxon>Leotiomycetes</taxon>
        <taxon>Helotiales</taxon>
        <taxon>Mollisiaceae</taxon>
        <taxon>Mollisia</taxon>
    </lineage>
</organism>
<sequence>MNIAHTKIYNNTPNSTLNTTQLSTQHLNIPIFTNTNKTTITLAIKMEAFNNSNTGASVTPKSTFDIDSFRTHMHKSHSSSTCGGNCHDTIETCTYKATDVLLASPKALTDEGDFDIEFFKFRHADRCGFREAEEYFAKATAAAALEQQYGGLYQIAQFNNNAKNNTTNNYPTGSSPIINQPFPSFNESEPAQQFETAQQIENSTIYNQGVVPIWYALLPPQQIGNLLNNSNLLGNPKTSLANESSLQGSCISTPIPSWIFQQFSVNSSTVRVCEFALSLCKYTRTHHHIPDISCFCLVITPLSIFYSVAAADLLSRQRKDNKASRAQEVDDFFWANTSIYEIPGKTWVPWAPEHHFAHQNRTITSHFDFVEGLKRVAKEDLKSRDLDTKFPRLQRIQDMMNLLRGNPVTTGLTASQLASWKFKVNKNYEVVEEHTFDKDGLLRIPEFLYNKSELKVASNKKEASRKKLLAFYDKHKDCLTGCMRAPITTLEDSYLLLVAAHVAPDGKHRGRDATMEYLRGGLSENITKETLWMFITACPTCEATTNKRKRDDDDPATSSSKRTKAHPVAQPPVEQFDQTFQQPLGQVTDTVPVPGPEQSYHSFEQQLREVTDTLPYVPEPEQVYQTFEQLLGEATDTPFNLPDLEPFDETLQQPLGQVTDTFSDVPQQEEQIETFDFLTTNIDPPLYSSEEERQQRAYDIFSD</sequence>
<gene>
    <name evidence="2" type="ORF">LY89DRAFT_772575</name>
</gene>
<evidence type="ECO:0000313" key="2">
    <source>
        <dbReference type="EMBL" id="KUJ19928.1"/>
    </source>
</evidence>
<accession>A0A194XIE3</accession>
<dbReference type="Proteomes" id="UP000070700">
    <property type="component" value="Unassembled WGS sequence"/>
</dbReference>
<reference evidence="2 3" key="1">
    <citation type="submission" date="2015-10" db="EMBL/GenBank/DDBJ databases">
        <title>Full genome of DAOMC 229536 Phialocephala scopiformis, a fungal endophyte of spruce producing the potent anti-insectan compound rugulosin.</title>
        <authorList>
            <consortium name="DOE Joint Genome Institute"/>
            <person name="Walker A.K."/>
            <person name="Frasz S.L."/>
            <person name="Seifert K.A."/>
            <person name="Miller J.D."/>
            <person name="Mondo S.J."/>
            <person name="Labutti K."/>
            <person name="Lipzen A."/>
            <person name="Dockter R."/>
            <person name="Kennedy M."/>
            <person name="Grigoriev I.V."/>
            <person name="Spatafora J.W."/>
        </authorList>
    </citation>
    <scope>NUCLEOTIDE SEQUENCE [LARGE SCALE GENOMIC DNA]</scope>
    <source>
        <strain evidence="2 3">CBS 120377</strain>
    </source>
</reference>
<dbReference type="InParanoid" id="A0A194XIE3"/>
<keyword evidence="3" id="KW-1185">Reference proteome</keyword>
<dbReference type="RefSeq" id="XP_018074283.1">
    <property type="nucleotide sequence ID" value="XM_018221912.1"/>
</dbReference>
<evidence type="ECO:0000256" key="1">
    <source>
        <dbReference type="SAM" id="MobiDB-lite"/>
    </source>
</evidence>
<feature type="region of interest" description="Disordered" evidence="1">
    <location>
        <begin position="544"/>
        <end position="573"/>
    </location>
</feature>
<evidence type="ECO:0000313" key="3">
    <source>
        <dbReference type="Proteomes" id="UP000070700"/>
    </source>
</evidence>
<dbReference type="EMBL" id="KQ947410">
    <property type="protein sequence ID" value="KUJ19928.1"/>
    <property type="molecule type" value="Genomic_DNA"/>
</dbReference>
<dbReference type="KEGG" id="psco:LY89DRAFT_772575"/>
<dbReference type="AlphaFoldDB" id="A0A194XIE3"/>
<dbReference type="GeneID" id="28831638"/>
<name>A0A194XIE3_MOLSC</name>
<dbReference type="OrthoDB" id="2499658at2759"/>